<reference evidence="1 2" key="1">
    <citation type="submission" date="2019-03" db="EMBL/GenBank/DDBJ databases">
        <title>The genome sequence of Nitrosococcus wardiae strain D1FHST reveals the archetypal metabolic capacity of ammonia-oxidizing Gammaproteobacteria.</title>
        <authorList>
            <person name="Wang L."/>
            <person name="Lim C.K."/>
            <person name="Hanson T.E."/>
            <person name="Dang H."/>
            <person name="Klotz M.G."/>
        </authorList>
    </citation>
    <scope>NUCLEOTIDE SEQUENCE [LARGE SCALE GENOMIC DNA]</scope>
    <source>
        <strain evidence="1 2">D1FHS</strain>
    </source>
</reference>
<dbReference type="KEGG" id="nwr:E3U44_02825"/>
<evidence type="ECO:0000313" key="2">
    <source>
        <dbReference type="Proteomes" id="UP000294325"/>
    </source>
</evidence>
<dbReference type="RefSeq" id="WP_134356571.1">
    <property type="nucleotide sequence ID" value="NZ_CP038033.1"/>
</dbReference>
<evidence type="ECO:0000313" key="1">
    <source>
        <dbReference type="EMBL" id="QBQ53557.1"/>
    </source>
</evidence>
<proteinExistence type="predicted"/>
<gene>
    <name evidence="1" type="ORF">E3U44_02825</name>
</gene>
<dbReference type="AlphaFoldDB" id="A0A4P7BW81"/>
<sequence length="60" mass="6145">MLRADRMPHADEFHIPFPQAVDVNGTAVFVAFAPVVVAAKGQLSAGAQGEGLLVGNDAGI</sequence>
<organism evidence="1 2">
    <name type="scientific">Nitrosococcus wardiae</name>
    <dbReference type="NCBI Taxonomy" id="1814290"/>
    <lineage>
        <taxon>Bacteria</taxon>
        <taxon>Pseudomonadati</taxon>
        <taxon>Pseudomonadota</taxon>
        <taxon>Gammaproteobacteria</taxon>
        <taxon>Chromatiales</taxon>
        <taxon>Chromatiaceae</taxon>
        <taxon>Nitrosococcus</taxon>
    </lineage>
</organism>
<protein>
    <submittedName>
        <fullName evidence="1">Uncharacterized protein</fullName>
    </submittedName>
</protein>
<name>A0A4P7BW81_9GAMM</name>
<dbReference type="Proteomes" id="UP000294325">
    <property type="component" value="Chromosome"/>
</dbReference>
<dbReference type="EMBL" id="CP038033">
    <property type="protein sequence ID" value="QBQ53557.1"/>
    <property type="molecule type" value="Genomic_DNA"/>
</dbReference>
<keyword evidence="2" id="KW-1185">Reference proteome</keyword>
<accession>A0A4P7BW81</accession>